<gene>
    <name evidence="2" type="ORF">I2I01_04395</name>
</gene>
<organism evidence="2 3">
    <name type="scientific">Hymenobacter properus</name>
    <dbReference type="NCBI Taxonomy" id="2791026"/>
    <lineage>
        <taxon>Bacteria</taxon>
        <taxon>Pseudomonadati</taxon>
        <taxon>Bacteroidota</taxon>
        <taxon>Cytophagia</taxon>
        <taxon>Cytophagales</taxon>
        <taxon>Hymenobacteraceae</taxon>
        <taxon>Hymenobacter</taxon>
    </lineage>
</organism>
<dbReference type="RefSeq" id="WP_196285196.1">
    <property type="nucleotide sequence ID" value="NZ_JADQDP010000001.1"/>
</dbReference>
<name>A0A931BJY9_9BACT</name>
<protein>
    <submittedName>
        <fullName evidence="2">Uncharacterized protein</fullName>
    </submittedName>
</protein>
<sequence>MAASDLIDRLKAKVPHPPTAEATASIPVQQKHLAADDVDLGFLLADILTRLQALEGGTPAETATYTDATPA</sequence>
<reference evidence="2 3" key="1">
    <citation type="submission" date="2020-11" db="EMBL/GenBank/DDBJ databases">
        <authorList>
            <person name="Kim M.K."/>
        </authorList>
    </citation>
    <scope>NUCLEOTIDE SEQUENCE [LARGE SCALE GENOMIC DNA]</scope>
    <source>
        <strain evidence="2 3">BT439</strain>
    </source>
</reference>
<dbReference type="Proteomes" id="UP000645610">
    <property type="component" value="Unassembled WGS sequence"/>
</dbReference>
<proteinExistence type="predicted"/>
<dbReference type="AlphaFoldDB" id="A0A931BJY9"/>
<accession>A0A931BJY9</accession>
<comment type="caution">
    <text evidence="2">The sequence shown here is derived from an EMBL/GenBank/DDBJ whole genome shotgun (WGS) entry which is preliminary data.</text>
</comment>
<dbReference type="EMBL" id="JADQDP010000001">
    <property type="protein sequence ID" value="MBF9140860.1"/>
    <property type="molecule type" value="Genomic_DNA"/>
</dbReference>
<feature type="compositionally biased region" description="Basic and acidic residues" evidence="1">
    <location>
        <begin position="1"/>
        <end position="11"/>
    </location>
</feature>
<evidence type="ECO:0000256" key="1">
    <source>
        <dbReference type="SAM" id="MobiDB-lite"/>
    </source>
</evidence>
<evidence type="ECO:0000313" key="2">
    <source>
        <dbReference type="EMBL" id="MBF9140860.1"/>
    </source>
</evidence>
<feature type="region of interest" description="Disordered" evidence="1">
    <location>
        <begin position="1"/>
        <end position="25"/>
    </location>
</feature>
<keyword evidence="3" id="KW-1185">Reference proteome</keyword>
<evidence type="ECO:0000313" key="3">
    <source>
        <dbReference type="Proteomes" id="UP000645610"/>
    </source>
</evidence>